<protein>
    <submittedName>
        <fullName evidence="2">Uncharacterized protein</fullName>
    </submittedName>
</protein>
<feature type="transmembrane region" description="Helical" evidence="1">
    <location>
        <begin position="60"/>
        <end position="82"/>
    </location>
</feature>
<evidence type="ECO:0000256" key="1">
    <source>
        <dbReference type="SAM" id="Phobius"/>
    </source>
</evidence>
<sequence length="161" mass="16438">MIKFLAHLSGTLLVLLVALIQPWAAPAAIVLVLVGWWWRWAAVGAVLLVIGVLALSDTGLVAAAAAGLVATAYLLNIATVTAPRGVVPTTLPSVVGAVLWTAAAGSAALLPVELVWAPVVAPVLVILLSSILTYSITTARRRPPAVSAADTGDEPAARADR</sequence>
<keyword evidence="1" id="KW-0812">Transmembrane</keyword>
<feature type="transmembrane region" description="Helical" evidence="1">
    <location>
        <begin position="115"/>
        <end position="134"/>
    </location>
</feature>
<evidence type="ECO:0000313" key="2">
    <source>
        <dbReference type="EMBL" id="MEU1955783.1"/>
    </source>
</evidence>
<keyword evidence="1" id="KW-1133">Transmembrane helix</keyword>
<gene>
    <name evidence="2" type="ORF">ABZ510_28490</name>
</gene>
<evidence type="ECO:0000313" key="3">
    <source>
        <dbReference type="Proteomes" id="UP001550628"/>
    </source>
</evidence>
<comment type="caution">
    <text evidence="2">The sequence shown here is derived from an EMBL/GenBank/DDBJ whole genome shotgun (WGS) entry which is preliminary data.</text>
</comment>
<dbReference type="Proteomes" id="UP001550628">
    <property type="component" value="Unassembled WGS sequence"/>
</dbReference>
<feature type="transmembrane region" description="Helical" evidence="1">
    <location>
        <begin position="37"/>
        <end position="55"/>
    </location>
</feature>
<organism evidence="2 3">
    <name type="scientific">Nocardia rhamnosiphila</name>
    <dbReference type="NCBI Taxonomy" id="426716"/>
    <lineage>
        <taxon>Bacteria</taxon>
        <taxon>Bacillati</taxon>
        <taxon>Actinomycetota</taxon>
        <taxon>Actinomycetes</taxon>
        <taxon>Mycobacteriales</taxon>
        <taxon>Nocardiaceae</taxon>
        <taxon>Nocardia</taxon>
    </lineage>
</organism>
<dbReference type="EMBL" id="JBEYBF010000028">
    <property type="protein sequence ID" value="MEU1955783.1"/>
    <property type="molecule type" value="Genomic_DNA"/>
</dbReference>
<accession>A0ABV2WY35</accession>
<keyword evidence="3" id="KW-1185">Reference proteome</keyword>
<proteinExistence type="predicted"/>
<dbReference type="RefSeq" id="WP_356957516.1">
    <property type="nucleotide sequence ID" value="NZ_JBEYBD010000009.1"/>
</dbReference>
<keyword evidence="1" id="KW-0472">Membrane</keyword>
<name>A0ABV2WY35_9NOCA</name>
<reference evidence="2 3" key="1">
    <citation type="submission" date="2024-06" db="EMBL/GenBank/DDBJ databases">
        <title>The Natural Products Discovery Center: Release of the First 8490 Sequenced Strains for Exploring Actinobacteria Biosynthetic Diversity.</title>
        <authorList>
            <person name="Kalkreuter E."/>
            <person name="Kautsar S.A."/>
            <person name="Yang D."/>
            <person name="Bader C.D."/>
            <person name="Teijaro C.N."/>
            <person name="Fluegel L."/>
            <person name="Davis C.M."/>
            <person name="Simpson J.R."/>
            <person name="Lauterbach L."/>
            <person name="Steele A.D."/>
            <person name="Gui C."/>
            <person name="Meng S."/>
            <person name="Li G."/>
            <person name="Viehrig K."/>
            <person name="Ye F."/>
            <person name="Su P."/>
            <person name="Kiefer A.F."/>
            <person name="Nichols A."/>
            <person name="Cepeda A.J."/>
            <person name="Yan W."/>
            <person name="Fan B."/>
            <person name="Jiang Y."/>
            <person name="Adhikari A."/>
            <person name="Zheng C.-J."/>
            <person name="Schuster L."/>
            <person name="Cowan T.M."/>
            <person name="Smanski M.J."/>
            <person name="Chevrette M.G."/>
            <person name="De Carvalho L.P.S."/>
            <person name="Shen B."/>
        </authorList>
    </citation>
    <scope>NUCLEOTIDE SEQUENCE [LARGE SCALE GENOMIC DNA]</scope>
    <source>
        <strain evidence="2 3">NPDC019708</strain>
    </source>
</reference>